<dbReference type="AlphaFoldDB" id="A0A4Q4TJB8"/>
<dbReference type="EMBL" id="QJNU01000104">
    <property type="protein sequence ID" value="RYP07131.1"/>
    <property type="molecule type" value="Genomic_DNA"/>
</dbReference>
<keyword evidence="2" id="KW-0812">Transmembrane</keyword>
<evidence type="ECO:0008006" key="5">
    <source>
        <dbReference type="Google" id="ProtNLM"/>
    </source>
</evidence>
<gene>
    <name evidence="3" type="ORF">DL764_002678</name>
</gene>
<name>A0A4Q4TJB8_9PEZI</name>
<dbReference type="OrthoDB" id="5367645at2759"/>
<keyword evidence="2" id="KW-0472">Membrane</keyword>
<dbReference type="STRING" id="155417.A0A4Q4TJB8"/>
<evidence type="ECO:0000313" key="3">
    <source>
        <dbReference type="EMBL" id="RYP07131.1"/>
    </source>
</evidence>
<keyword evidence="2" id="KW-1133">Transmembrane helix</keyword>
<feature type="region of interest" description="Disordered" evidence="1">
    <location>
        <begin position="167"/>
        <end position="217"/>
    </location>
</feature>
<comment type="caution">
    <text evidence="3">The sequence shown here is derived from an EMBL/GenBank/DDBJ whole genome shotgun (WGS) entry which is preliminary data.</text>
</comment>
<feature type="region of interest" description="Disordered" evidence="1">
    <location>
        <begin position="83"/>
        <end position="108"/>
    </location>
</feature>
<reference evidence="3 4" key="1">
    <citation type="submission" date="2018-06" db="EMBL/GenBank/DDBJ databases">
        <title>Complete Genomes of Monosporascus.</title>
        <authorList>
            <person name="Robinson A.J."/>
            <person name="Natvig D.O."/>
        </authorList>
    </citation>
    <scope>NUCLEOTIDE SEQUENCE [LARGE SCALE GENOMIC DNA]</scope>
    <source>
        <strain evidence="3 4">CBS 110550</strain>
    </source>
</reference>
<organism evidence="3 4">
    <name type="scientific">Monosporascus ibericus</name>
    <dbReference type="NCBI Taxonomy" id="155417"/>
    <lineage>
        <taxon>Eukaryota</taxon>
        <taxon>Fungi</taxon>
        <taxon>Dikarya</taxon>
        <taxon>Ascomycota</taxon>
        <taxon>Pezizomycotina</taxon>
        <taxon>Sordariomycetes</taxon>
        <taxon>Xylariomycetidae</taxon>
        <taxon>Xylariales</taxon>
        <taxon>Xylariales incertae sedis</taxon>
        <taxon>Monosporascus</taxon>
    </lineage>
</organism>
<evidence type="ECO:0000256" key="1">
    <source>
        <dbReference type="SAM" id="MobiDB-lite"/>
    </source>
</evidence>
<evidence type="ECO:0000256" key="2">
    <source>
        <dbReference type="SAM" id="Phobius"/>
    </source>
</evidence>
<sequence length="229" mass="24507">MDTVQVTWTSYFDEPLLYTFCTSESGDPVLKTQDSVEPFNGSHAVVLDWTDAGPPCWFNLRRNDSSNYGSNSDGWDYEFSQRAQTTLGPEPSRTATQGPLSESTSSSVASSTASVSSFNAPVAPASDPSSFNSGLSTGALAGIGVGVGLAGIVISVLVVMMWMRRPKNPSTESKNPSDSDDDSSSTEPYARSEGGAGQHQLHSDLPPAESPTTYSQSGYKKRLWLRDML</sequence>
<dbReference type="Proteomes" id="UP000293360">
    <property type="component" value="Unassembled WGS sequence"/>
</dbReference>
<feature type="compositionally biased region" description="Polar residues" evidence="1">
    <location>
        <begin position="83"/>
        <end position="102"/>
    </location>
</feature>
<accession>A0A4Q4TJB8</accession>
<protein>
    <recommendedName>
        <fullName evidence="5">Mid2 domain-containing protein</fullName>
    </recommendedName>
</protein>
<evidence type="ECO:0000313" key="4">
    <source>
        <dbReference type="Proteomes" id="UP000293360"/>
    </source>
</evidence>
<feature type="transmembrane region" description="Helical" evidence="2">
    <location>
        <begin position="139"/>
        <end position="163"/>
    </location>
</feature>
<proteinExistence type="predicted"/>
<keyword evidence="4" id="KW-1185">Reference proteome</keyword>